<dbReference type="PROSITE" id="PS51318">
    <property type="entry name" value="TAT"/>
    <property type="match status" value="1"/>
</dbReference>
<feature type="signal peptide" evidence="2">
    <location>
        <begin position="1"/>
        <end position="20"/>
    </location>
</feature>
<reference evidence="4 5" key="1">
    <citation type="submission" date="2018-11" db="EMBL/GenBank/DDBJ databases">
        <title>Sequencing the genomes of 1000 actinobacteria strains.</title>
        <authorList>
            <person name="Klenk H.-P."/>
        </authorList>
    </citation>
    <scope>NUCLEOTIDE SEQUENCE [LARGE SCALE GENOMIC DNA]</scope>
    <source>
        <strain evidence="4 5">DSM 44781</strain>
    </source>
</reference>
<keyword evidence="2" id="KW-0732">Signal</keyword>
<organism evidence="4 5">
    <name type="scientific">Kitasatospora cineracea</name>
    <dbReference type="NCBI Taxonomy" id="88074"/>
    <lineage>
        <taxon>Bacteria</taxon>
        <taxon>Bacillati</taxon>
        <taxon>Actinomycetota</taxon>
        <taxon>Actinomycetes</taxon>
        <taxon>Kitasatosporales</taxon>
        <taxon>Streptomycetaceae</taxon>
        <taxon>Kitasatospora</taxon>
    </lineage>
</organism>
<dbReference type="Proteomes" id="UP000266906">
    <property type="component" value="Unassembled WGS sequence"/>
</dbReference>
<accession>A0A3N4S796</accession>
<evidence type="ECO:0000256" key="1">
    <source>
        <dbReference type="SAM" id="MobiDB-lite"/>
    </source>
</evidence>
<dbReference type="InterPro" id="IPR050248">
    <property type="entry name" value="Polysacc_deacetylase_ArnD"/>
</dbReference>
<dbReference type="PANTHER" id="PTHR10587:SF134">
    <property type="entry name" value="SECRETED PROTEIN"/>
    <property type="match status" value="1"/>
</dbReference>
<comment type="caution">
    <text evidence="4">The sequence shown here is derived from an EMBL/GenBank/DDBJ whole genome shotgun (WGS) entry which is preliminary data.</text>
</comment>
<evidence type="ECO:0000256" key="2">
    <source>
        <dbReference type="SAM" id="SignalP"/>
    </source>
</evidence>
<feature type="compositionally biased region" description="Pro residues" evidence="1">
    <location>
        <begin position="37"/>
        <end position="55"/>
    </location>
</feature>
<evidence type="ECO:0000259" key="3">
    <source>
        <dbReference type="PROSITE" id="PS51677"/>
    </source>
</evidence>
<proteinExistence type="predicted"/>
<dbReference type="PANTHER" id="PTHR10587">
    <property type="entry name" value="GLYCOSYL TRANSFERASE-RELATED"/>
    <property type="match status" value="1"/>
</dbReference>
<gene>
    <name evidence="4" type="ORF">EDD38_4780</name>
</gene>
<protein>
    <submittedName>
        <fullName evidence="4">Peptidoglycan/xylan/chitin deacetylase (PgdA/CDA1 family)</fullName>
    </submittedName>
</protein>
<evidence type="ECO:0000313" key="4">
    <source>
        <dbReference type="EMBL" id="RPE36407.1"/>
    </source>
</evidence>
<dbReference type="SUPFAM" id="SSF88713">
    <property type="entry name" value="Glycoside hydrolase/deacetylase"/>
    <property type="match status" value="1"/>
</dbReference>
<feature type="region of interest" description="Disordered" evidence="1">
    <location>
        <begin position="23"/>
        <end position="56"/>
    </location>
</feature>
<dbReference type="PROSITE" id="PS51677">
    <property type="entry name" value="NODB"/>
    <property type="match status" value="1"/>
</dbReference>
<dbReference type="GO" id="GO:0005975">
    <property type="term" value="P:carbohydrate metabolic process"/>
    <property type="evidence" value="ECO:0007669"/>
    <property type="project" value="InterPro"/>
</dbReference>
<dbReference type="Gene3D" id="3.20.20.370">
    <property type="entry name" value="Glycoside hydrolase/deacetylase"/>
    <property type="match status" value="1"/>
</dbReference>
<evidence type="ECO:0000313" key="5">
    <source>
        <dbReference type="Proteomes" id="UP000266906"/>
    </source>
</evidence>
<name>A0A3N4S796_9ACTN</name>
<dbReference type="EMBL" id="RKQG01000001">
    <property type="protein sequence ID" value="RPE36407.1"/>
    <property type="molecule type" value="Genomic_DNA"/>
</dbReference>
<dbReference type="InterPro" id="IPR006311">
    <property type="entry name" value="TAT_signal"/>
</dbReference>
<keyword evidence="5" id="KW-1185">Reference proteome</keyword>
<dbReference type="GO" id="GO:0016810">
    <property type="term" value="F:hydrolase activity, acting on carbon-nitrogen (but not peptide) bonds"/>
    <property type="evidence" value="ECO:0007669"/>
    <property type="project" value="InterPro"/>
</dbReference>
<dbReference type="AlphaFoldDB" id="A0A3N4S796"/>
<dbReference type="Pfam" id="PF01522">
    <property type="entry name" value="Polysacc_deac_1"/>
    <property type="match status" value="1"/>
</dbReference>
<dbReference type="CDD" id="cd10955">
    <property type="entry name" value="CE4_BH0857_like"/>
    <property type="match status" value="1"/>
</dbReference>
<sequence length="286" mass="28836">MVGRRTVLAAALGLAAAACAAPAARRVPDSPSAPGAPSAPPAPSRSPSPVRPPVQPDREQVLARYAGRVPQQWGTDLPGVVATVPGGALALTFDACGGPGGDGYDAALIGTLRRLAVPATLFLNARWVDANPGPFAELAADPLFELGNHGTAHRPLSVTGRSAYGITGTADPAAAYEEVAGNRAKLTALLGRAPGWFRSGTAHYDEVAVALVGESGERVAGFAVNGDGGATFTPGQVAATVAAAPPGSIVISHFNHPDAGTGAGYAQVLPRLVDAGRHFVRLSDRA</sequence>
<dbReference type="InterPro" id="IPR002509">
    <property type="entry name" value="NODB_dom"/>
</dbReference>
<feature type="compositionally biased region" description="Low complexity" evidence="1">
    <location>
        <begin position="23"/>
        <end position="36"/>
    </location>
</feature>
<feature type="domain" description="NodB homology" evidence="3">
    <location>
        <begin position="87"/>
        <end position="286"/>
    </location>
</feature>
<dbReference type="PROSITE" id="PS51257">
    <property type="entry name" value="PROKAR_LIPOPROTEIN"/>
    <property type="match status" value="1"/>
</dbReference>
<feature type="chain" id="PRO_5039705877" evidence="2">
    <location>
        <begin position="21"/>
        <end position="286"/>
    </location>
</feature>
<dbReference type="InterPro" id="IPR011330">
    <property type="entry name" value="Glyco_hydro/deAcase_b/a-brl"/>
</dbReference>